<keyword evidence="1" id="KW-0812">Transmembrane</keyword>
<sequence length="115" mass="11617">MRLIRAGSNCSLGLGQGLATTATVHLAHAVARTLAARPRGVTRAAESLARDPLHPGSSPHRTIEGAATRVAVVIAAVAAAAAAVAAAVAVALVLGLRHQMWRSVAGPGPRVRARL</sequence>
<organism evidence="2 3">
    <name type="scientific">Jimgerdemannia flammicorona</name>
    <dbReference type="NCBI Taxonomy" id="994334"/>
    <lineage>
        <taxon>Eukaryota</taxon>
        <taxon>Fungi</taxon>
        <taxon>Fungi incertae sedis</taxon>
        <taxon>Mucoromycota</taxon>
        <taxon>Mucoromycotina</taxon>
        <taxon>Endogonomycetes</taxon>
        <taxon>Endogonales</taxon>
        <taxon>Endogonaceae</taxon>
        <taxon>Jimgerdemannia</taxon>
    </lineage>
</organism>
<keyword evidence="3" id="KW-1185">Reference proteome</keyword>
<dbReference type="AlphaFoldDB" id="A0A433DM99"/>
<evidence type="ECO:0000256" key="1">
    <source>
        <dbReference type="SAM" id="Phobius"/>
    </source>
</evidence>
<evidence type="ECO:0000313" key="3">
    <source>
        <dbReference type="Proteomes" id="UP000268093"/>
    </source>
</evidence>
<keyword evidence="1" id="KW-0472">Membrane</keyword>
<dbReference type="EMBL" id="RBNI01000322">
    <property type="protein sequence ID" value="RUP51931.1"/>
    <property type="molecule type" value="Genomic_DNA"/>
</dbReference>
<protein>
    <submittedName>
        <fullName evidence="2">Uncharacterized protein</fullName>
    </submittedName>
</protein>
<feature type="transmembrane region" description="Helical" evidence="1">
    <location>
        <begin position="70"/>
        <end position="94"/>
    </location>
</feature>
<dbReference type="Proteomes" id="UP000268093">
    <property type="component" value="Unassembled WGS sequence"/>
</dbReference>
<name>A0A433DM99_9FUNG</name>
<comment type="caution">
    <text evidence="2">The sequence shown here is derived from an EMBL/GenBank/DDBJ whole genome shotgun (WGS) entry which is preliminary data.</text>
</comment>
<proteinExistence type="predicted"/>
<reference evidence="2 3" key="1">
    <citation type="journal article" date="2018" name="New Phytol.">
        <title>Phylogenomics of Endogonaceae and evolution of mycorrhizas within Mucoromycota.</title>
        <authorList>
            <person name="Chang Y."/>
            <person name="Desiro A."/>
            <person name="Na H."/>
            <person name="Sandor L."/>
            <person name="Lipzen A."/>
            <person name="Clum A."/>
            <person name="Barry K."/>
            <person name="Grigoriev I.V."/>
            <person name="Martin F.M."/>
            <person name="Stajich J.E."/>
            <person name="Smith M.E."/>
            <person name="Bonito G."/>
            <person name="Spatafora J.W."/>
        </authorList>
    </citation>
    <scope>NUCLEOTIDE SEQUENCE [LARGE SCALE GENOMIC DNA]</scope>
    <source>
        <strain evidence="2 3">GMNB39</strain>
    </source>
</reference>
<evidence type="ECO:0000313" key="2">
    <source>
        <dbReference type="EMBL" id="RUP51931.1"/>
    </source>
</evidence>
<gene>
    <name evidence="2" type="ORF">BC936DRAFT_144365</name>
</gene>
<accession>A0A433DM99</accession>
<keyword evidence="1" id="KW-1133">Transmembrane helix</keyword>